<dbReference type="SUPFAM" id="SSF82171">
    <property type="entry name" value="DPP6 N-terminal domain-like"/>
    <property type="match status" value="1"/>
</dbReference>
<evidence type="ECO:0000313" key="1">
    <source>
        <dbReference type="EMBL" id="SES39288.1"/>
    </source>
</evidence>
<dbReference type="EMBL" id="FOGU01000015">
    <property type="protein sequence ID" value="SES39288.1"/>
    <property type="molecule type" value="Genomic_DNA"/>
</dbReference>
<dbReference type="GO" id="GO:0016740">
    <property type="term" value="F:transferase activity"/>
    <property type="evidence" value="ECO:0007669"/>
    <property type="project" value="UniProtKB-KW"/>
</dbReference>
<dbReference type="Pfam" id="PF13704">
    <property type="entry name" value="Glyco_tranf_2_4"/>
    <property type="match status" value="1"/>
</dbReference>
<dbReference type="InterPro" id="IPR015943">
    <property type="entry name" value="WD40/YVTN_repeat-like_dom_sf"/>
</dbReference>
<dbReference type="OrthoDB" id="5174394at2"/>
<accession>A0A1H9WZA6</accession>
<keyword evidence="2" id="KW-1185">Reference proteome</keyword>
<dbReference type="Proteomes" id="UP000198885">
    <property type="component" value="Unassembled WGS sequence"/>
</dbReference>
<evidence type="ECO:0000313" key="2">
    <source>
        <dbReference type="Proteomes" id="UP000198885"/>
    </source>
</evidence>
<gene>
    <name evidence="1" type="ORF">SAMN04490244_11538</name>
</gene>
<organism evidence="1 2">
    <name type="scientific">Tranquillimonas rosea</name>
    <dbReference type="NCBI Taxonomy" id="641238"/>
    <lineage>
        <taxon>Bacteria</taxon>
        <taxon>Pseudomonadati</taxon>
        <taxon>Pseudomonadota</taxon>
        <taxon>Alphaproteobacteria</taxon>
        <taxon>Rhodobacterales</taxon>
        <taxon>Roseobacteraceae</taxon>
        <taxon>Tranquillimonas</taxon>
    </lineage>
</organism>
<dbReference type="Gene3D" id="2.130.10.10">
    <property type="entry name" value="YVTN repeat-like/Quinoprotein amine dehydrogenase"/>
    <property type="match status" value="1"/>
</dbReference>
<reference evidence="1 2" key="1">
    <citation type="submission" date="2016-10" db="EMBL/GenBank/DDBJ databases">
        <authorList>
            <person name="de Groot N.N."/>
        </authorList>
    </citation>
    <scope>NUCLEOTIDE SEQUENCE [LARGE SCALE GENOMIC DNA]</scope>
    <source>
        <strain evidence="1 2">DSM 23042</strain>
    </source>
</reference>
<dbReference type="AlphaFoldDB" id="A0A1H9WZA6"/>
<proteinExistence type="predicted"/>
<name>A0A1H9WZA6_9RHOB</name>
<keyword evidence="1" id="KW-0808">Transferase</keyword>
<protein>
    <submittedName>
        <fullName evidence="1">Glycosyl transferase family 2</fullName>
    </submittedName>
</protein>
<dbReference type="RefSeq" id="WP_092696129.1">
    <property type="nucleotide sequence ID" value="NZ_FOGU01000015.1"/>
</dbReference>
<sequence>MADPDGTEVPRHSVHEDVYLVTAVAVPSDLDILPHFLGHYLDLGIAPENILVILNVSAGEDRELLTGASNVLEQFGVTDPEIWTGPYSSIEMWRRRRDLQAARVPADAWVLSADVDELHVYPDGIAPVLDEMETRGFDWLQGPMIDRLAADGRLRPVEPGTDIFAQFPLEGDLMCQISRRPELKDQGGTVKTMLCAGLLFPGLGGHGLDFDRSAEEAGRRAAELGLDPAKRAWPGHPRLRRIHDRRPANAAGENLAGHPRIKEPGERLAFPIHVAHFKWRAALARHMAERRASGLQTDAARAYTDLLLDLLEEGGDRIDPAHLARARGPRPPWRRHLQTLRRQAERRAGAFGPVRAWSQDYVRPAPGWSVRQLTFGSGHGVGHFHSYYDIPVMDRDCARVAAVRLPHPPRTPRPGDAVEVGVVDIGQGGFRSLGHSRAWSWQQGPMLQWVGGALVWNDRANGRFVARIRDPEGGARLLDRPVYAVDPAGEGALSLDFARLNALRPGYGYAGLDREADLSPAPGDDGLWHLDLGTGAARLVLSLQEAREVLERNLPPDERRTHRETPFVYWFNHCKFSPDGRRFTVKLRWRRRDGPWNGTMGVSLTCGVDGSAPRVVARGASHVMWLDDARLYFWNQRDGRVVLAPDAEATDPPAETALAPEVFGANVHLRHLAEDPDRMIFDTPYATDVSLAEFDRRTGETMPIAEFGGHRPPKGEYRCDLHPVPSPDGRRIIVTSLCDGGRQIYVLDRETGS</sequence>
<dbReference type="STRING" id="641238.SAMN04490244_11538"/>